<proteinExistence type="predicted"/>
<keyword evidence="1" id="KW-0472">Membrane</keyword>
<sequence length="819" mass="88987">MTNSEIGKSSGKDATKRVRWWSYIVVGAACSVSGLALAALPTSSTNVAVGKPVVADSVLSPNVATYAVDGVISDTSRWVSANTAGPHTLEIDLGASISLNCAHVHSGYASGSAIANAKIQYWSGSSWLDVPGAAMTGNTSTNVVLQFSSVVSASKVRLYSTDAGYVRLKELKIFDESLGGCPALATDPVAPVYGLAPKTDILINLSGYNLDKPKRFTAPLLPDGTSFTITKAGQTTPLFTGTINGHVGDFSAFLSSFNSSTPFDTGEYVISAGGKTSYPFSIGPNWIERVSYQPAIDFMVDARCYSPVSNTCTAGVGWRDSHQFSFEVSSLVQMYMSNPSAYDRMPKQIVYSFNSAYQSLGAPIGNPPDIVKMIHWGVDRIITYNNTATGNHPLFKGELAAFLYAYPMMKEYISKADYDTVKNYTFGNWAHLGIGNMSKYEISSTLTGNMFQVYTQLGTGKGQFPPGHSIVPNLMMYEVAKREGRLDAQQYFDAAYNQTQWIIDNLSWTMPETTKGQRMSEHKTMEGLAYFLEVYPSLAPPNLSAKINSWVDTMIARSANMWDFRKYSDTLWIIPPPYNEPGNVMGFPAAALAAAQVISDPVKKQRLKEMATAQIDAGFGRNPSGRHYSHDAPRDFVGVETGWYEEHNGGNGVLQPVRGVIEGSPKEASYPFDPAAALGYTEGWVAFNSAWNASLAYMAKGDTAIQVFNETFSAIPNTLAYGRIGVELKAPLNFDYANPEFGTVSIVSSTGDTEKLKVTEKSNSSFWFRNTISFSNAARADNDGVVQVPADGWFEVSYGEGVFKKKVRFKGNGTSFVRL</sequence>
<dbReference type="EMBL" id="JACOFZ010000001">
    <property type="protein sequence ID" value="MBC3881186.1"/>
    <property type="molecule type" value="Genomic_DNA"/>
</dbReference>
<dbReference type="RefSeq" id="WP_186914329.1">
    <property type="nucleotide sequence ID" value="NZ_JACOFZ010000001.1"/>
</dbReference>
<dbReference type="GO" id="GO:0008810">
    <property type="term" value="F:cellulase activity"/>
    <property type="evidence" value="ECO:0007669"/>
    <property type="project" value="InterPro"/>
</dbReference>
<dbReference type="Proteomes" id="UP000627446">
    <property type="component" value="Unassembled WGS sequence"/>
</dbReference>
<dbReference type="GO" id="GO:0005975">
    <property type="term" value="P:carbohydrate metabolic process"/>
    <property type="evidence" value="ECO:0007669"/>
    <property type="project" value="InterPro"/>
</dbReference>
<dbReference type="PROSITE" id="PS50022">
    <property type="entry name" value="FA58C_3"/>
    <property type="match status" value="1"/>
</dbReference>
<keyword evidence="4" id="KW-1185">Reference proteome</keyword>
<dbReference type="SUPFAM" id="SSF48208">
    <property type="entry name" value="Six-hairpin glycosidases"/>
    <property type="match status" value="1"/>
</dbReference>
<dbReference type="InterPro" id="IPR008979">
    <property type="entry name" value="Galactose-bd-like_sf"/>
</dbReference>
<feature type="domain" description="F5/8 type C" evidence="2">
    <location>
        <begin position="30"/>
        <end position="176"/>
    </location>
</feature>
<comment type="caution">
    <text evidence="3">The sequence shown here is derived from an EMBL/GenBank/DDBJ whole genome shotgun (WGS) entry which is preliminary data.</text>
</comment>
<evidence type="ECO:0000259" key="2">
    <source>
        <dbReference type="PROSITE" id="PS50022"/>
    </source>
</evidence>
<dbReference type="InterPro" id="IPR008928">
    <property type="entry name" value="6-hairpin_glycosidase_sf"/>
</dbReference>
<dbReference type="InterPro" id="IPR004197">
    <property type="entry name" value="Cellulase_Ig-like"/>
</dbReference>
<evidence type="ECO:0000256" key="1">
    <source>
        <dbReference type="SAM" id="Phobius"/>
    </source>
</evidence>
<keyword evidence="1" id="KW-1133">Transmembrane helix</keyword>
<evidence type="ECO:0000313" key="3">
    <source>
        <dbReference type="EMBL" id="MBC3881186.1"/>
    </source>
</evidence>
<protein>
    <submittedName>
        <fullName evidence="3">Discoidin domain-containing protein</fullName>
    </submittedName>
</protein>
<reference evidence="3" key="1">
    <citation type="submission" date="2020-08" db="EMBL/GenBank/DDBJ databases">
        <title>Novel species isolated from subtropical streams in China.</title>
        <authorList>
            <person name="Lu H."/>
        </authorList>
    </citation>
    <scope>NUCLEOTIDE SEQUENCE</scope>
    <source>
        <strain evidence="3">LX22W</strain>
    </source>
</reference>
<dbReference type="CDD" id="cd02850">
    <property type="entry name" value="E_set_Cellulase_N"/>
    <property type="match status" value="1"/>
</dbReference>
<accession>A0A923HW28</accession>
<dbReference type="AlphaFoldDB" id="A0A923HW28"/>
<dbReference type="InterPro" id="IPR000421">
    <property type="entry name" value="FA58C"/>
</dbReference>
<organism evidence="3 4">
    <name type="scientific">Undibacterium nitidum</name>
    <dbReference type="NCBI Taxonomy" id="2762298"/>
    <lineage>
        <taxon>Bacteria</taxon>
        <taxon>Pseudomonadati</taxon>
        <taxon>Pseudomonadota</taxon>
        <taxon>Betaproteobacteria</taxon>
        <taxon>Burkholderiales</taxon>
        <taxon>Oxalobacteraceae</taxon>
        <taxon>Undibacterium</taxon>
    </lineage>
</organism>
<dbReference type="Pfam" id="PF00754">
    <property type="entry name" value="F5_F8_type_C"/>
    <property type="match status" value="1"/>
</dbReference>
<dbReference type="Gene3D" id="2.60.120.260">
    <property type="entry name" value="Galactose-binding domain-like"/>
    <property type="match status" value="1"/>
</dbReference>
<evidence type="ECO:0000313" key="4">
    <source>
        <dbReference type="Proteomes" id="UP000627446"/>
    </source>
</evidence>
<dbReference type="SUPFAM" id="SSF49785">
    <property type="entry name" value="Galactose-binding domain-like"/>
    <property type="match status" value="1"/>
</dbReference>
<name>A0A923HW28_9BURK</name>
<gene>
    <name evidence="3" type="ORF">H8K36_07380</name>
</gene>
<feature type="transmembrane region" description="Helical" evidence="1">
    <location>
        <begin position="20"/>
        <end position="40"/>
    </location>
</feature>
<keyword evidence="1" id="KW-0812">Transmembrane</keyword>